<sequence>MTNHKKQEELYVQFLERNDFKGLENYLIENSNLPGRMVNLRLIATVANFFESNEELSKSWYRIFNSWFDIKIDGNSPEIILVLTALESFGGIYQNFSRKEQLLIEKKLKDSLNDERWRVREIVTESYKRIGLLSYGDLIKLFEDILSNDPTPLEVRGLLATVAHPNLLILEEQLDFSQKILELSFHYYLNFDEKTFSKEDKLILKKGLSFAPSVIVSKNPTVGFQYFDKLIKIDDKEINTIIKTNLKKKRLENVFPDEVEILLSEINK</sequence>
<comment type="caution">
    <text evidence="1">The sequence shown here is derived from an EMBL/GenBank/DDBJ whole genome shotgun (WGS) entry which is preliminary data.</text>
</comment>
<proteinExistence type="predicted"/>
<keyword evidence="2" id="KW-1185">Reference proteome</keyword>
<gene>
    <name evidence="1" type="ORF">CBF36_08880</name>
</gene>
<dbReference type="EMBL" id="NGJT01000017">
    <property type="protein sequence ID" value="RST92191.1"/>
    <property type="molecule type" value="Genomic_DNA"/>
</dbReference>
<dbReference type="Proteomes" id="UP000288490">
    <property type="component" value="Unassembled WGS sequence"/>
</dbReference>
<dbReference type="RefSeq" id="WP_125958103.1">
    <property type="nucleotide sequence ID" value="NZ_NGJT01000017.1"/>
</dbReference>
<dbReference type="OrthoDB" id="154709at2"/>
<dbReference type="AlphaFoldDB" id="A0A429ZER6"/>
<accession>A0A429ZER6</accession>
<evidence type="ECO:0008006" key="3">
    <source>
        <dbReference type="Google" id="ProtNLM"/>
    </source>
</evidence>
<protein>
    <recommendedName>
        <fullName evidence="3">DNA alkylation repair protein</fullName>
    </recommendedName>
</protein>
<name>A0A429ZER6_9ENTE</name>
<reference evidence="1 2" key="1">
    <citation type="submission" date="2017-05" db="EMBL/GenBank/DDBJ databases">
        <title>Vagococcus spp. assemblies.</title>
        <authorList>
            <person name="Gulvik C.A."/>
        </authorList>
    </citation>
    <scope>NUCLEOTIDE SEQUENCE [LARGE SCALE GENOMIC DNA]</scope>
    <source>
        <strain evidence="1 2">SS1994</strain>
    </source>
</reference>
<evidence type="ECO:0000313" key="1">
    <source>
        <dbReference type="EMBL" id="RST92191.1"/>
    </source>
</evidence>
<evidence type="ECO:0000313" key="2">
    <source>
        <dbReference type="Proteomes" id="UP000288490"/>
    </source>
</evidence>
<organism evidence="1 2">
    <name type="scientific">Vagococcus bubulae</name>
    <dbReference type="NCBI Taxonomy" id="1977868"/>
    <lineage>
        <taxon>Bacteria</taxon>
        <taxon>Bacillati</taxon>
        <taxon>Bacillota</taxon>
        <taxon>Bacilli</taxon>
        <taxon>Lactobacillales</taxon>
        <taxon>Enterococcaceae</taxon>
        <taxon>Vagococcus</taxon>
    </lineage>
</organism>